<dbReference type="EC" id="2.3.1.269" evidence="9"/>
<organism evidence="12">
    <name type="scientific">Thermocrinis ruber</name>
    <dbReference type="NCBI Taxonomy" id="75906"/>
    <lineage>
        <taxon>Bacteria</taxon>
        <taxon>Pseudomonadati</taxon>
        <taxon>Aquificota</taxon>
        <taxon>Aquificia</taxon>
        <taxon>Aquificales</taxon>
        <taxon>Aquificaceae</taxon>
        <taxon>Thermocrinis</taxon>
    </lineage>
</organism>
<comment type="pathway">
    <text evidence="9">Protein modification; lipoprotein biosynthesis (N-acyl transfer).</text>
</comment>
<dbReference type="Pfam" id="PF20154">
    <property type="entry name" value="LNT_N"/>
    <property type="match status" value="1"/>
</dbReference>
<dbReference type="SUPFAM" id="SSF56317">
    <property type="entry name" value="Carbon-nitrogen hydrolase"/>
    <property type="match status" value="1"/>
</dbReference>
<feature type="transmembrane region" description="Helical" evidence="9">
    <location>
        <begin position="108"/>
        <end position="131"/>
    </location>
</feature>
<evidence type="ECO:0000256" key="8">
    <source>
        <dbReference type="ARBA" id="ARBA00023315"/>
    </source>
</evidence>
<evidence type="ECO:0000256" key="2">
    <source>
        <dbReference type="ARBA" id="ARBA00010065"/>
    </source>
</evidence>
<dbReference type="UniPathway" id="UPA00666"/>
<accession>W0DH22</accession>
<feature type="transmembrane region" description="Helical" evidence="9">
    <location>
        <begin position="12"/>
        <end position="35"/>
    </location>
</feature>
<dbReference type="EMBL" id="CP007028">
    <property type="protein sequence ID" value="AHE96552.1"/>
    <property type="molecule type" value="Genomic_DNA"/>
</dbReference>
<dbReference type="PANTHER" id="PTHR38686:SF1">
    <property type="entry name" value="APOLIPOPROTEIN N-ACYLTRANSFERASE"/>
    <property type="match status" value="1"/>
</dbReference>
<dbReference type="PANTHER" id="PTHR38686">
    <property type="entry name" value="APOLIPOPROTEIN N-ACYLTRANSFERASE"/>
    <property type="match status" value="1"/>
</dbReference>
<dbReference type="PROSITE" id="PS50263">
    <property type="entry name" value="CN_HYDROLASE"/>
    <property type="match status" value="1"/>
</dbReference>
<dbReference type="NCBIfam" id="TIGR00546">
    <property type="entry name" value="lnt"/>
    <property type="match status" value="1"/>
</dbReference>
<evidence type="ECO:0000259" key="10">
    <source>
        <dbReference type="PROSITE" id="PS50263"/>
    </source>
</evidence>
<evidence type="ECO:0000256" key="5">
    <source>
        <dbReference type="ARBA" id="ARBA00022692"/>
    </source>
</evidence>
<feature type="transmembrane region" description="Helical" evidence="9">
    <location>
        <begin position="169"/>
        <end position="189"/>
    </location>
</feature>
<dbReference type="RefSeq" id="WP_038532251.1">
    <property type="nucleotide sequence ID" value="NZ_CP007028.1"/>
</dbReference>
<keyword evidence="12" id="KW-1185">Reference proteome</keyword>
<keyword evidence="3 9" id="KW-1003">Cell membrane</keyword>
<dbReference type="OrthoDB" id="9811121at2"/>
<evidence type="ECO:0000256" key="7">
    <source>
        <dbReference type="ARBA" id="ARBA00023136"/>
    </source>
</evidence>
<evidence type="ECO:0000256" key="6">
    <source>
        <dbReference type="ARBA" id="ARBA00022989"/>
    </source>
</evidence>
<evidence type="ECO:0000256" key="1">
    <source>
        <dbReference type="ARBA" id="ARBA00004651"/>
    </source>
</evidence>
<evidence type="ECO:0000313" key="12">
    <source>
        <dbReference type="Proteomes" id="UP000018914"/>
    </source>
</evidence>
<comment type="similarity">
    <text evidence="2 9">Belongs to the CN hydrolase family. Apolipoprotein N-acyltransferase subfamily.</text>
</comment>
<dbReference type="Proteomes" id="UP000018914">
    <property type="component" value="Chromosome"/>
</dbReference>
<proteinExistence type="inferred from homology"/>
<keyword evidence="7 9" id="KW-0472">Membrane</keyword>
<dbReference type="CDD" id="cd07571">
    <property type="entry name" value="ALP_N-acyl_transferase"/>
    <property type="match status" value="1"/>
</dbReference>
<dbReference type="GO" id="GO:0005886">
    <property type="term" value="C:plasma membrane"/>
    <property type="evidence" value="ECO:0007669"/>
    <property type="project" value="UniProtKB-SubCell"/>
</dbReference>
<evidence type="ECO:0000256" key="9">
    <source>
        <dbReference type="HAMAP-Rule" id="MF_01148"/>
    </source>
</evidence>
<keyword evidence="8 9" id="KW-0012">Acyltransferase</keyword>
<evidence type="ECO:0000256" key="3">
    <source>
        <dbReference type="ARBA" id="ARBA00022475"/>
    </source>
</evidence>
<evidence type="ECO:0000313" key="11">
    <source>
        <dbReference type="EMBL" id="AHE96552.1"/>
    </source>
</evidence>
<feature type="transmembrane region" description="Helical" evidence="9">
    <location>
        <begin position="143"/>
        <end position="162"/>
    </location>
</feature>
<dbReference type="AlphaFoldDB" id="W0DH22"/>
<comment type="catalytic activity">
    <reaction evidence="9">
        <text>N-terminal S-1,2-diacyl-sn-glyceryl-L-cysteinyl-[lipoprotein] + a glycerophospholipid = N-acyl-S-1,2-diacyl-sn-glyceryl-L-cysteinyl-[lipoprotein] + a 2-acyl-sn-glycero-3-phospholipid + H(+)</text>
        <dbReference type="Rhea" id="RHEA:48228"/>
        <dbReference type="Rhea" id="RHEA-COMP:14681"/>
        <dbReference type="Rhea" id="RHEA-COMP:14684"/>
        <dbReference type="ChEBI" id="CHEBI:15378"/>
        <dbReference type="ChEBI" id="CHEBI:136912"/>
        <dbReference type="ChEBI" id="CHEBI:140656"/>
        <dbReference type="ChEBI" id="CHEBI:140657"/>
        <dbReference type="ChEBI" id="CHEBI:140660"/>
        <dbReference type="EC" id="2.3.1.269"/>
    </reaction>
</comment>
<dbReference type="Gene3D" id="3.60.110.10">
    <property type="entry name" value="Carbon-nitrogen hydrolase"/>
    <property type="match status" value="1"/>
</dbReference>
<gene>
    <name evidence="9" type="primary">lnt</name>
    <name evidence="11" type="ORF">THERU_07550</name>
</gene>
<dbReference type="InterPro" id="IPR036526">
    <property type="entry name" value="C-N_Hydrolase_sf"/>
</dbReference>
<dbReference type="Pfam" id="PF00795">
    <property type="entry name" value="CN_hydrolase"/>
    <property type="match status" value="1"/>
</dbReference>
<dbReference type="STRING" id="75906.THERU_07550"/>
<keyword evidence="5 9" id="KW-0812">Transmembrane</keyword>
<comment type="function">
    <text evidence="9">Catalyzes the phospholipid dependent N-acylation of the N-terminal cysteine of apolipoprotein, the last step in lipoprotein maturation.</text>
</comment>
<comment type="subcellular location">
    <subcellularLocation>
        <location evidence="1 9">Cell membrane</location>
        <topology evidence="1 9">Multi-pass membrane protein</topology>
    </subcellularLocation>
</comment>
<feature type="domain" description="CN hydrolase" evidence="10">
    <location>
        <begin position="202"/>
        <end position="435"/>
    </location>
</feature>
<dbReference type="InterPro" id="IPR004563">
    <property type="entry name" value="Apolipo_AcylTrfase"/>
</dbReference>
<keyword evidence="6 9" id="KW-1133">Transmembrane helix</keyword>
<sequence length="435" mass="50400">MKEVILSVLAGLLLYLPFSKLNLWFLLFPALFLFVKYRGVPFWTLGGYVFIFLSLRCTNIASVEFGGINPILSYFMYSLFVLLFTLFQFSLPAFIAQRFFKSSPLAYGFFYTLFELLRSHFPFGGFPWLLMGEVISQVPLLKYSLYFLSIPLYTFLLWVLVISLFQKRLFPFALILFVLLSLSLSAYFVPPKKLNGVKVALVQTAVPQEDKLSRETFDKHTPQILQMVERVLEEKPDLIVLPESALPFYFSEEQTEIFYHLSLKGPILVGLIDVRENLKPFNSAYLFAEGMLIDYYDKVKLMPIGEYIPKPFGFLKEIFQAIGGIDYVPGKSTKVIKYKDLRIAVPICFEVAHYSYMERLAKDANLIVVLTNDGWFKDSDCTFQHFRFAQWTSLRFKTYTLWVNNSGDTAIIDPYGRVLKKLGYMERDVLVEVLR</sequence>
<keyword evidence="4 9" id="KW-0808">Transferase</keyword>
<dbReference type="InterPro" id="IPR003010">
    <property type="entry name" value="C-N_Hydrolase"/>
</dbReference>
<dbReference type="HAMAP" id="MF_01148">
    <property type="entry name" value="Lnt"/>
    <property type="match status" value="1"/>
</dbReference>
<feature type="transmembrane region" description="Helical" evidence="9">
    <location>
        <begin position="74"/>
        <end position="96"/>
    </location>
</feature>
<dbReference type="GO" id="GO:0042158">
    <property type="term" value="P:lipoprotein biosynthetic process"/>
    <property type="evidence" value="ECO:0007669"/>
    <property type="project" value="UniProtKB-UniRule"/>
</dbReference>
<dbReference type="PATRIC" id="fig|75906.3.peg.1454"/>
<dbReference type="GO" id="GO:0016410">
    <property type="term" value="F:N-acyltransferase activity"/>
    <property type="evidence" value="ECO:0007669"/>
    <property type="project" value="UniProtKB-UniRule"/>
</dbReference>
<dbReference type="eggNOG" id="COG0815">
    <property type="taxonomic scope" value="Bacteria"/>
</dbReference>
<dbReference type="HOGENOM" id="CLU_019563_3_1_0"/>
<dbReference type="InterPro" id="IPR045378">
    <property type="entry name" value="LNT_N"/>
</dbReference>
<feature type="transmembrane region" description="Helical" evidence="9">
    <location>
        <begin position="42"/>
        <end position="62"/>
    </location>
</feature>
<dbReference type="KEGG" id="trd:THERU_07550"/>
<evidence type="ECO:0000256" key="4">
    <source>
        <dbReference type="ARBA" id="ARBA00022679"/>
    </source>
</evidence>
<protein>
    <recommendedName>
        <fullName evidence="9">Apolipoprotein N-acyltransferase</fullName>
        <shortName evidence="9">ALP N-acyltransferase</shortName>
        <ecNumber evidence="9">2.3.1.269</ecNumber>
    </recommendedName>
</protein>
<reference evidence="11 12" key="1">
    <citation type="submission" date="2013-12" db="EMBL/GenBank/DDBJ databases">
        <authorList>
            <consortium name="DOE Joint Genome Institute"/>
            <person name="Eisen J."/>
            <person name="Huntemann M."/>
            <person name="Han J."/>
            <person name="Chen A."/>
            <person name="Kyrpides N."/>
            <person name="Mavromatis K."/>
            <person name="Markowitz V."/>
            <person name="Palaniappan K."/>
            <person name="Ivanova N."/>
            <person name="Schaumberg A."/>
            <person name="Pati A."/>
            <person name="Liolios K."/>
            <person name="Nordberg H.P."/>
            <person name="Cantor M.N."/>
            <person name="Hua S.X."/>
            <person name="Woyke T."/>
        </authorList>
    </citation>
    <scope>NUCLEOTIDE SEQUENCE [LARGE SCALE GENOMIC DNA]</scope>
    <source>
        <strain evidence="11 12">DSM 23557</strain>
    </source>
</reference>
<name>W0DH22_9AQUI</name>
<keyword evidence="11" id="KW-0449">Lipoprotein</keyword>